<name>A0A0W8FLY0_9ZZZZ</name>
<dbReference type="CDD" id="cd07377">
    <property type="entry name" value="WHTH_GntR"/>
    <property type="match status" value="1"/>
</dbReference>
<dbReference type="InterPro" id="IPR036390">
    <property type="entry name" value="WH_DNA-bd_sf"/>
</dbReference>
<sequence length="234" mass="26542">MAEELVPVEKIKAPEQIAEMLLKYILQGGVSPGDKLPPERTLATQLNVTRATLREALKKLEQLKLIIIHQGKGIIVQDFHSASLDLIFSLLVINGEIDFKILENIFEARELFATDVARLAAKRAENKDIEQMKILMEELVNTTDPIKIHLLDFEFFRQLALASKNIVYMLLMSTIKTIYDKHLDLFLPSSTNLNTSLQQEILEAVINRDEEKAAQSARKFLQRGMSLLKSLNST</sequence>
<dbReference type="Pfam" id="PF07729">
    <property type="entry name" value="FCD"/>
    <property type="match status" value="1"/>
</dbReference>
<gene>
    <name evidence="5" type="ORF">ASZ90_008374</name>
</gene>
<dbReference type="AlphaFoldDB" id="A0A0W8FLY0"/>
<dbReference type="SUPFAM" id="SSF48008">
    <property type="entry name" value="GntR ligand-binding domain-like"/>
    <property type="match status" value="1"/>
</dbReference>
<dbReference type="PANTHER" id="PTHR43537">
    <property type="entry name" value="TRANSCRIPTIONAL REGULATOR, GNTR FAMILY"/>
    <property type="match status" value="1"/>
</dbReference>
<dbReference type="GO" id="GO:0003700">
    <property type="term" value="F:DNA-binding transcription factor activity"/>
    <property type="evidence" value="ECO:0007669"/>
    <property type="project" value="InterPro"/>
</dbReference>
<keyword evidence="1" id="KW-0805">Transcription regulation</keyword>
<evidence type="ECO:0000313" key="5">
    <source>
        <dbReference type="EMBL" id="KUG21868.1"/>
    </source>
</evidence>
<proteinExistence type="predicted"/>
<dbReference type="InterPro" id="IPR036388">
    <property type="entry name" value="WH-like_DNA-bd_sf"/>
</dbReference>
<evidence type="ECO:0000256" key="1">
    <source>
        <dbReference type="ARBA" id="ARBA00023015"/>
    </source>
</evidence>
<reference evidence="5" key="1">
    <citation type="journal article" date="2015" name="Proc. Natl. Acad. Sci. U.S.A.">
        <title>Networks of energetic and metabolic interactions define dynamics in microbial communities.</title>
        <authorList>
            <person name="Embree M."/>
            <person name="Liu J.K."/>
            <person name="Al-Bassam M.M."/>
            <person name="Zengler K."/>
        </authorList>
    </citation>
    <scope>NUCLEOTIDE SEQUENCE</scope>
</reference>
<dbReference type="Gene3D" id="1.10.10.10">
    <property type="entry name" value="Winged helix-like DNA-binding domain superfamily/Winged helix DNA-binding domain"/>
    <property type="match status" value="1"/>
</dbReference>
<dbReference type="InterPro" id="IPR008920">
    <property type="entry name" value="TF_FadR/GntR_C"/>
</dbReference>
<comment type="caution">
    <text evidence="5">The sequence shown here is derived from an EMBL/GenBank/DDBJ whole genome shotgun (WGS) entry which is preliminary data.</text>
</comment>
<dbReference type="Gene3D" id="1.20.120.530">
    <property type="entry name" value="GntR ligand-binding domain-like"/>
    <property type="match status" value="1"/>
</dbReference>
<dbReference type="InterPro" id="IPR000524">
    <property type="entry name" value="Tscrpt_reg_HTH_GntR"/>
</dbReference>
<organism evidence="5">
    <name type="scientific">hydrocarbon metagenome</name>
    <dbReference type="NCBI Taxonomy" id="938273"/>
    <lineage>
        <taxon>unclassified sequences</taxon>
        <taxon>metagenomes</taxon>
        <taxon>ecological metagenomes</taxon>
    </lineage>
</organism>
<evidence type="ECO:0000256" key="2">
    <source>
        <dbReference type="ARBA" id="ARBA00023125"/>
    </source>
</evidence>
<accession>A0A0W8FLY0</accession>
<dbReference type="PROSITE" id="PS50949">
    <property type="entry name" value="HTH_GNTR"/>
    <property type="match status" value="1"/>
</dbReference>
<dbReference type="PRINTS" id="PR00035">
    <property type="entry name" value="HTHGNTR"/>
</dbReference>
<dbReference type="EMBL" id="LNQE01001014">
    <property type="protein sequence ID" value="KUG21868.1"/>
    <property type="molecule type" value="Genomic_DNA"/>
</dbReference>
<evidence type="ECO:0000256" key="3">
    <source>
        <dbReference type="ARBA" id="ARBA00023163"/>
    </source>
</evidence>
<dbReference type="SMART" id="SM00895">
    <property type="entry name" value="FCD"/>
    <property type="match status" value="1"/>
</dbReference>
<dbReference type="Pfam" id="PF00392">
    <property type="entry name" value="GntR"/>
    <property type="match status" value="1"/>
</dbReference>
<evidence type="ECO:0000259" key="4">
    <source>
        <dbReference type="PROSITE" id="PS50949"/>
    </source>
</evidence>
<keyword evidence="2" id="KW-0238">DNA-binding</keyword>
<keyword evidence="3" id="KW-0804">Transcription</keyword>
<feature type="domain" description="HTH gntR-type" evidence="4">
    <location>
        <begin position="11"/>
        <end position="79"/>
    </location>
</feature>
<dbReference type="PANTHER" id="PTHR43537:SF52">
    <property type="entry name" value="FATTY ACID METABOLISM REGULATOR PROTEIN"/>
    <property type="match status" value="1"/>
</dbReference>
<protein>
    <submittedName>
        <fullName evidence="5">Transcriptional regulator, gntr family</fullName>
    </submittedName>
</protein>
<dbReference type="SMART" id="SM00345">
    <property type="entry name" value="HTH_GNTR"/>
    <property type="match status" value="1"/>
</dbReference>
<dbReference type="SUPFAM" id="SSF46785">
    <property type="entry name" value="Winged helix' DNA-binding domain"/>
    <property type="match status" value="1"/>
</dbReference>
<dbReference type="GO" id="GO:0003677">
    <property type="term" value="F:DNA binding"/>
    <property type="evidence" value="ECO:0007669"/>
    <property type="project" value="UniProtKB-KW"/>
</dbReference>
<dbReference type="InterPro" id="IPR011711">
    <property type="entry name" value="GntR_C"/>
</dbReference>